<feature type="domain" description="Aminotransferase class V" evidence="9">
    <location>
        <begin position="2"/>
        <end position="372"/>
    </location>
</feature>
<proteinExistence type="inferred from homology"/>
<accession>D4H7L6</accession>
<dbReference type="GO" id="GO:0046872">
    <property type="term" value="F:metal ion binding"/>
    <property type="evidence" value="ECO:0007669"/>
    <property type="project" value="UniProtKB-KW"/>
</dbReference>
<evidence type="ECO:0000256" key="1">
    <source>
        <dbReference type="ARBA" id="ARBA00001933"/>
    </source>
</evidence>
<dbReference type="PANTHER" id="PTHR11601:SF34">
    <property type="entry name" value="CYSTEINE DESULFURASE"/>
    <property type="match status" value="1"/>
</dbReference>
<evidence type="ECO:0000256" key="8">
    <source>
        <dbReference type="ARBA" id="ARBA00050776"/>
    </source>
</evidence>
<dbReference type="KEGG" id="dap:Dacet_1243"/>
<keyword evidence="5" id="KW-0663">Pyridoxal phosphate</keyword>
<dbReference type="GO" id="GO:0051536">
    <property type="term" value="F:iron-sulfur cluster binding"/>
    <property type="evidence" value="ECO:0007669"/>
    <property type="project" value="UniProtKB-KW"/>
</dbReference>
<dbReference type="RefSeq" id="WP_013010537.1">
    <property type="nucleotide sequence ID" value="NC_013943.1"/>
</dbReference>
<keyword evidence="11" id="KW-1185">Reference proteome</keyword>
<dbReference type="SUPFAM" id="SSF53383">
    <property type="entry name" value="PLP-dependent transferases"/>
    <property type="match status" value="1"/>
</dbReference>
<keyword evidence="7" id="KW-0411">Iron-sulfur</keyword>
<keyword evidence="4" id="KW-0479">Metal-binding</keyword>
<dbReference type="Gene3D" id="3.40.640.10">
    <property type="entry name" value="Type I PLP-dependent aspartate aminotransferase-like (Major domain)"/>
    <property type="match status" value="1"/>
</dbReference>
<dbReference type="InterPro" id="IPR016454">
    <property type="entry name" value="Cysteine_dSase"/>
</dbReference>
<dbReference type="Proteomes" id="UP000002012">
    <property type="component" value="Chromosome"/>
</dbReference>
<evidence type="ECO:0000256" key="5">
    <source>
        <dbReference type="ARBA" id="ARBA00022898"/>
    </source>
</evidence>
<name>D4H7L6_DENA2</name>
<dbReference type="PaxDb" id="522772-Dacet_1243"/>
<dbReference type="EC" id="2.8.1.7" evidence="10"/>
<evidence type="ECO:0000256" key="7">
    <source>
        <dbReference type="ARBA" id="ARBA00023014"/>
    </source>
</evidence>
<keyword evidence="6" id="KW-0408">Iron</keyword>
<comment type="cofactor">
    <cofactor evidence="1">
        <name>pyridoxal 5'-phosphate</name>
        <dbReference type="ChEBI" id="CHEBI:597326"/>
    </cofactor>
</comment>
<reference evidence="10 11" key="1">
    <citation type="journal article" date="2010" name="Stand. Genomic Sci.">
        <title>Complete genome sequence of Denitrovibrio acetiphilus type strain (N2460).</title>
        <authorList>
            <person name="Kiss H."/>
            <person name="Lang E."/>
            <person name="Lapidus A."/>
            <person name="Copeland A."/>
            <person name="Nolan M."/>
            <person name="Glavina Del Rio T."/>
            <person name="Chen F."/>
            <person name="Lucas S."/>
            <person name="Tice H."/>
            <person name="Cheng J.F."/>
            <person name="Han C."/>
            <person name="Goodwin L."/>
            <person name="Pitluck S."/>
            <person name="Liolios K."/>
            <person name="Pati A."/>
            <person name="Ivanova N."/>
            <person name="Mavromatis K."/>
            <person name="Chen A."/>
            <person name="Palaniappan K."/>
            <person name="Land M."/>
            <person name="Hauser L."/>
            <person name="Chang Y.J."/>
            <person name="Jeffries C.D."/>
            <person name="Detter J.C."/>
            <person name="Brettin T."/>
            <person name="Spring S."/>
            <person name="Rohde M."/>
            <person name="Goker M."/>
            <person name="Woyke T."/>
            <person name="Bristow J."/>
            <person name="Eisen J.A."/>
            <person name="Markowitz V."/>
            <person name="Hugenholtz P."/>
            <person name="Kyrpides N.C."/>
            <person name="Klenk H.P."/>
        </authorList>
    </citation>
    <scope>NUCLEOTIDE SEQUENCE [LARGE SCALE GENOMIC DNA]</scope>
    <source>
        <strain evidence="11">DSM 12809 / NBRC 114555 / N2460</strain>
    </source>
</reference>
<dbReference type="AlphaFoldDB" id="D4H7L6"/>
<evidence type="ECO:0000256" key="6">
    <source>
        <dbReference type="ARBA" id="ARBA00023004"/>
    </source>
</evidence>
<dbReference type="GO" id="GO:0031071">
    <property type="term" value="F:cysteine desulfurase activity"/>
    <property type="evidence" value="ECO:0007669"/>
    <property type="project" value="UniProtKB-EC"/>
</dbReference>
<dbReference type="InterPro" id="IPR015421">
    <property type="entry name" value="PyrdxlP-dep_Trfase_major"/>
</dbReference>
<dbReference type="STRING" id="522772.Dacet_1243"/>
<dbReference type="HOGENOM" id="CLU_003433_0_0_0"/>
<dbReference type="Pfam" id="PF00266">
    <property type="entry name" value="Aminotran_5"/>
    <property type="match status" value="1"/>
</dbReference>
<evidence type="ECO:0000313" key="10">
    <source>
        <dbReference type="EMBL" id="ADD68015.1"/>
    </source>
</evidence>
<evidence type="ECO:0000256" key="4">
    <source>
        <dbReference type="ARBA" id="ARBA00022723"/>
    </source>
</evidence>
<dbReference type="EMBL" id="CP001968">
    <property type="protein sequence ID" value="ADD68015.1"/>
    <property type="molecule type" value="Genomic_DNA"/>
</dbReference>
<gene>
    <name evidence="10" type="ordered locus">Dacet_1243</name>
</gene>
<evidence type="ECO:0000256" key="3">
    <source>
        <dbReference type="ARBA" id="ARBA00022679"/>
    </source>
</evidence>
<dbReference type="InterPro" id="IPR000192">
    <property type="entry name" value="Aminotrans_V_dom"/>
</dbReference>
<dbReference type="PANTHER" id="PTHR11601">
    <property type="entry name" value="CYSTEINE DESULFURYLASE FAMILY MEMBER"/>
    <property type="match status" value="1"/>
</dbReference>
<dbReference type="InterPro" id="IPR015424">
    <property type="entry name" value="PyrdxlP-dep_Trfase"/>
</dbReference>
<dbReference type="OrthoDB" id="9808002at2"/>
<evidence type="ECO:0000256" key="2">
    <source>
        <dbReference type="ARBA" id="ARBA00006490"/>
    </source>
</evidence>
<dbReference type="Gene3D" id="3.90.1150.10">
    <property type="entry name" value="Aspartate Aminotransferase, domain 1"/>
    <property type="match status" value="1"/>
</dbReference>
<protein>
    <submittedName>
        <fullName evidence="10">Cysteine desulfurase</fullName>
        <ecNumber evidence="10">2.8.1.7</ecNumber>
    </submittedName>
</protein>
<keyword evidence="3 10" id="KW-0808">Transferase</keyword>
<evidence type="ECO:0000259" key="9">
    <source>
        <dbReference type="Pfam" id="PF00266"/>
    </source>
</evidence>
<comment type="catalytic activity">
    <reaction evidence="8">
        <text>(sulfur carrier)-H + L-cysteine = (sulfur carrier)-SH + L-alanine</text>
        <dbReference type="Rhea" id="RHEA:43892"/>
        <dbReference type="Rhea" id="RHEA-COMP:14737"/>
        <dbReference type="Rhea" id="RHEA-COMP:14739"/>
        <dbReference type="ChEBI" id="CHEBI:29917"/>
        <dbReference type="ChEBI" id="CHEBI:35235"/>
        <dbReference type="ChEBI" id="CHEBI:57972"/>
        <dbReference type="ChEBI" id="CHEBI:64428"/>
        <dbReference type="EC" id="2.8.1.7"/>
    </reaction>
</comment>
<sequence length="394" mass="42934">MIYLDNVAGTKPDQRVIEKMMPFFTEHYGNPSAHFYPIGREAFEAMEAARVQVAEFIGAKADEIVFTSSGTESNNLAIKGFLGHTANKGKHIIISEIEHFSVDTVVTKLLNDGYKITKLKVDNGGLVNPADLEKAINEDTVLVSIQYVNPEIGTIQYTEKLGEICKSKGVAFHVDAVAAAGFVEIDVNKLNCDMLSIASQNFFGPKGAAALFIKEGTKLIGLMDGGFQERGYRSGTENVPAIVGMGEACALAKAEMGDYVPRLVAMQKKLWEGLSGQFDFLHFTGHESRRRPGHVSFWIEYIEGESLLMWLSLKGIACASGSACSSNILADDEDDLVASSVLTAVGVPTDICAGSLGMSMSRYNIEEDVDKVLEVMPETVQKLCEMSPMYNRDK</sequence>
<organism evidence="10 11">
    <name type="scientific">Denitrovibrio acetiphilus (strain DSM 12809 / NBRC 114555 / N2460)</name>
    <dbReference type="NCBI Taxonomy" id="522772"/>
    <lineage>
        <taxon>Bacteria</taxon>
        <taxon>Pseudomonadati</taxon>
        <taxon>Deferribacterota</taxon>
        <taxon>Deferribacteres</taxon>
        <taxon>Deferribacterales</taxon>
        <taxon>Geovibrionaceae</taxon>
        <taxon>Denitrovibrio</taxon>
    </lineage>
</organism>
<dbReference type="PIRSF" id="PIRSF005572">
    <property type="entry name" value="NifS"/>
    <property type="match status" value="1"/>
</dbReference>
<comment type="similarity">
    <text evidence="2">Belongs to the class-V pyridoxal-phosphate-dependent aminotransferase family. NifS/IscS subfamily.</text>
</comment>
<evidence type="ECO:0000313" key="11">
    <source>
        <dbReference type="Proteomes" id="UP000002012"/>
    </source>
</evidence>
<dbReference type="InParanoid" id="D4H7L6"/>
<dbReference type="InterPro" id="IPR015422">
    <property type="entry name" value="PyrdxlP-dep_Trfase_small"/>
</dbReference>
<dbReference type="eggNOG" id="COG1104">
    <property type="taxonomic scope" value="Bacteria"/>
</dbReference>